<dbReference type="InterPro" id="IPR004113">
    <property type="entry name" value="FAD-bd_oxidored_4_C"/>
</dbReference>
<dbReference type="GO" id="GO:0016491">
    <property type="term" value="F:oxidoreductase activity"/>
    <property type="evidence" value="ECO:0007669"/>
    <property type="project" value="UniProtKB-KW"/>
</dbReference>
<dbReference type="Pfam" id="PF02913">
    <property type="entry name" value="FAD-oxidase_C"/>
    <property type="match status" value="1"/>
</dbReference>
<dbReference type="InterPro" id="IPR016164">
    <property type="entry name" value="FAD-linked_Oxase-like_C"/>
</dbReference>
<dbReference type="RefSeq" id="WP_064583105.1">
    <property type="nucleotide sequence ID" value="NZ_CP015878.1"/>
</dbReference>
<dbReference type="SUPFAM" id="SSF56176">
    <property type="entry name" value="FAD-binding/transporter-associated domain-like"/>
    <property type="match status" value="1"/>
</dbReference>
<dbReference type="FunFam" id="1.10.45.10:FF:000001">
    <property type="entry name" value="D-lactate dehydrogenase mitochondrial"/>
    <property type="match status" value="1"/>
</dbReference>
<proteinExistence type="inferred from homology"/>
<dbReference type="InterPro" id="IPR016171">
    <property type="entry name" value="Vanillyl_alc_oxidase_C-sub2"/>
</dbReference>
<keyword evidence="5" id="KW-0560">Oxidoreductase</keyword>
<dbReference type="InterPro" id="IPR051264">
    <property type="entry name" value="FAD-oxidored/transferase_4"/>
</dbReference>
<dbReference type="PANTHER" id="PTHR43716:SF1">
    <property type="entry name" value="D-2-HYDROXYGLUTARATE DEHYDROGENASE, MITOCHONDRIAL"/>
    <property type="match status" value="1"/>
</dbReference>
<dbReference type="SUPFAM" id="SSF55103">
    <property type="entry name" value="FAD-linked oxidases, C-terminal domain"/>
    <property type="match status" value="1"/>
</dbReference>
<evidence type="ECO:0000256" key="1">
    <source>
        <dbReference type="ARBA" id="ARBA00001974"/>
    </source>
</evidence>
<reference evidence="7 8" key="1">
    <citation type="submission" date="2016-05" db="EMBL/GenBank/DDBJ databases">
        <title>Genome Sequence of Pseudomonas citronellolis Strain SJTE-3, an Estrogens and Persistent Organic Pollutants degradation strain.</title>
        <authorList>
            <person name="Liang R."/>
        </authorList>
    </citation>
    <scope>NUCLEOTIDE SEQUENCE [LARGE SCALE GENOMIC DNA]</scope>
    <source>
        <strain evidence="7 8">SJTE-3</strain>
    </source>
</reference>
<dbReference type="Gene3D" id="3.30.70.2740">
    <property type="match status" value="1"/>
</dbReference>
<keyword evidence="3" id="KW-0285">Flavoprotein</keyword>
<dbReference type="GO" id="GO:0022904">
    <property type="term" value="P:respiratory electron transport chain"/>
    <property type="evidence" value="ECO:0007669"/>
    <property type="project" value="TreeGrafter"/>
</dbReference>
<dbReference type="PANTHER" id="PTHR43716">
    <property type="entry name" value="D-2-HYDROXYGLUTARATE DEHYDROGENASE, MITOCHONDRIAL"/>
    <property type="match status" value="1"/>
</dbReference>
<organism evidence="7 8">
    <name type="scientific">Pseudomonas citronellolis</name>
    <dbReference type="NCBI Taxonomy" id="53408"/>
    <lineage>
        <taxon>Bacteria</taxon>
        <taxon>Pseudomonadati</taxon>
        <taxon>Pseudomonadota</taxon>
        <taxon>Gammaproteobacteria</taxon>
        <taxon>Pseudomonadales</taxon>
        <taxon>Pseudomonadaceae</taxon>
        <taxon>Pseudomonas</taxon>
    </lineage>
</organism>
<evidence type="ECO:0000256" key="2">
    <source>
        <dbReference type="ARBA" id="ARBA00008000"/>
    </source>
</evidence>
<dbReference type="PROSITE" id="PS51387">
    <property type="entry name" value="FAD_PCMH"/>
    <property type="match status" value="1"/>
</dbReference>
<dbReference type="Pfam" id="PF01565">
    <property type="entry name" value="FAD_binding_4"/>
    <property type="match status" value="1"/>
</dbReference>
<dbReference type="EMBL" id="CP015878">
    <property type="protein sequence ID" value="ANI15200.1"/>
    <property type="molecule type" value="Genomic_DNA"/>
</dbReference>
<evidence type="ECO:0000259" key="6">
    <source>
        <dbReference type="PROSITE" id="PS51387"/>
    </source>
</evidence>
<evidence type="ECO:0000313" key="7">
    <source>
        <dbReference type="EMBL" id="ANI15200.1"/>
    </source>
</evidence>
<comment type="similarity">
    <text evidence="2">Belongs to the FAD-binding oxidoreductase/transferase type 4 family.</text>
</comment>
<keyword evidence="4" id="KW-0274">FAD</keyword>
<evidence type="ECO:0000256" key="3">
    <source>
        <dbReference type="ARBA" id="ARBA00022630"/>
    </source>
</evidence>
<sequence>MDPIVEALRAIVGDNGVLCAADLASRSAGALRADHLRARALVRPASTGEVAAVLRWCHQRQLPVVPQGGLTGLVRGADAGPGEIILSLERMRAIEAIDPQQRTATVQAGVTLQALQEAVEAQGLLYPLDLGARGSATLGGTAATNAGGTRVLRYGMTRDMVLGLEAVLADGTVVSSLRPLIKNNTGYDLKQLFIGSEGTLGVITRLVLRLREKPLASHTALLAAPGFDAVARLLRHMDRALGGSLSSFEVMWQSFYRLVTTPPARSLPPLGQEHPFYVLVEAQGSQRDADGQRFEAALEAALEQGLLSDAVLARSDADAQAFWALRDDVEQVMRHGMPLGFDISLPIAEMDGYVRQVQQLLLAEAKAHWLYVFGHLGDGNLHLVVTLPHADLERFKPRIEALVYAELRARGGSVSAEHGIGLEKKPWLSITRSPQERALMGAIKHALDPAGILNPGKLLDGGAP</sequence>
<dbReference type="AlphaFoldDB" id="A0A1A9KDJ4"/>
<evidence type="ECO:0000256" key="4">
    <source>
        <dbReference type="ARBA" id="ARBA00022827"/>
    </source>
</evidence>
<gene>
    <name evidence="7" type="ORF">A9C11_14940</name>
</gene>
<name>A0A1A9KDJ4_9PSED</name>
<evidence type="ECO:0000313" key="8">
    <source>
        <dbReference type="Proteomes" id="UP000077748"/>
    </source>
</evidence>
<dbReference type="InterPro" id="IPR016169">
    <property type="entry name" value="FAD-bd_PCMH_sub2"/>
</dbReference>
<comment type="cofactor">
    <cofactor evidence="1">
        <name>FAD</name>
        <dbReference type="ChEBI" id="CHEBI:57692"/>
    </cofactor>
</comment>
<dbReference type="GO" id="GO:0071949">
    <property type="term" value="F:FAD binding"/>
    <property type="evidence" value="ECO:0007669"/>
    <property type="project" value="InterPro"/>
</dbReference>
<feature type="domain" description="FAD-binding PCMH-type" evidence="6">
    <location>
        <begin position="33"/>
        <end position="213"/>
    </location>
</feature>
<protein>
    <submittedName>
        <fullName evidence="7">FAD-linked oxidase</fullName>
    </submittedName>
</protein>
<evidence type="ECO:0000256" key="5">
    <source>
        <dbReference type="ARBA" id="ARBA00023002"/>
    </source>
</evidence>
<dbReference type="Proteomes" id="UP000077748">
    <property type="component" value="Chromosome"/>
</dbReference>
<dbReference type="InterPro" id="IPR036318">
    <property type="entry name" value="FAD-bd_PCMH-like_sf"/>
</dbReference>
<dbReference type="Gene3D" id="3.30.70.2190">
    <property type="match status" value="1"/>
</dbReference>
<dbReference type="InterPro" id="IPR006094">
    <property type="entry name" value="Oxid_FAD_bind_N"/>
</dbReference>
<accession>A0A1A9KDJ4</accession>
<dbReference type="InterPro" id="IPR016166">
    <property type="entry name" value="FAD-bd_PCMH"/>
</dbReference>
<dbReference type="Gene3D" id="1.10.45.10">
    <property type="entry name" value="Vanillyl-alcohol Oxidase, Chain A, domain 4"/>
    <property type="match status" value="1"/>
</dbReference>
<dbReference type="Gene3D" id="3.30.465.10">
    <property type="match status" value="1"/>
</dbReference>